<dbReference type="InterPro" id="IPR029052">
    <property type="entry name" value="Metallo-depent_PP-like"/>
</dbReference>
<evidence type="ECO:0000256" key="2">
    <source>
        <dbReference type="ARBA" id="ARBA00022801"/>
    </source>
</evidence>
<dbReference type="GO" id="GO:0046872">
    <property type="term" value="F:metal ion binding"/>
    <property type="evidence" value="ECO:0007669"/>
    <property type="project" value="UniProtKB-KW"/>
</dbReference>
<dbReference type="Gene3D" id="3.60.21.10">
    <property type="match status" value="1"/>
</dbReference>
<comment type="caution">
    <text evidence="6">The sequence shown here is derived from an EMBL/GenBank/DDBJ whole genome shotgun (WGS) entry which is preliminary data.</text>
</comment>
<name>A0A644Z2W2_9ZZZZ</name>
<protein>
    <submittedName>
        <fullName evidence="6">3',5'-cyclic adenosine monophosphate phosphodiesterase CpdA</fullName>
        <ecNumber evidence="6">3.1.4.53</ecNumber>
    </submittedName>
</protein>
<dbReference type="EC" id="3.1.4.53" evidence="6"/>
<feature type="domain" description="Calcineurin-like phosphoesterase" evidence="5">
    <location>
        <begin position="25"/>
        <end position="268"/>
    </location>
</feature>
<sequence>MKKYSFFLLLLFLFPSTNVVSQPVRIAILSDIHYLSPEIAQPGAALEKYETATGRNISDLHAVLDKTLAEIEAAGTDILLITGDITNHGEKQSHIDFTKKLYPLQQRGMRILVIPGNHDINIPDSRAYIGEIPAPTQSISAKEFPEIYGPFGYNGALKLDTASLSYLAEINENTWLLCFDTNRYAEHKTTSVSGGRILPSTMNWALDILRQAKAKNVTVLGMMHHGIVEHMPYQATFFPGHILENWESAAGILAAAGLKIVFTGHFHSNDITQFTGSAENILYDVETGSLSQYPFPYRLITLDSTSLSIDTRFIESVPGTAGLQDKYRKTTESIIRRGVRARLQQTGIPFADDAREALVELLTGLNVLHLKGDEVLDEGMLRSIQQFAEVMGDENFDINSFQLDFPPADNKLKINLK</sequence>
<reference evidence="6" key="1">
    <citation type="submission" date="2019-08" db="EMBL/GenBank/DDBJ databases">
        <authorList>
            <person name="Kucharzyk K."/>
            <person name="Murdoch R.W."/>
            <person name="Higgins S."/>
            <person name="Loffler F."/>
        </authorList>
    </citation>
    <scope>NUCLEOTIDE SEQUENCE</scope>
</reference>
<dbReference type="InterPro" id="IPR050884">
    <property type="entry name" value="CNP_phosphodiesterase-III"/>
</dbReference>
<proteinExistence type="inferred from homology"/>
<dbReference type="AlphaFoldDB" id="A0A644Z2W2"/>
<dbReference type="GO" id="GO:0004115">
    <property type="term" value="F:3',5'-cyclic-AMP phosphodiesterase activity"/>
    <property type="evidence" value="ECO:0007669"/>
    <property type="project" value="UniProtKB-EC"/>
</dbReference>
<accession>A0A644Z2W2</accession>
<dbReference type="InterPro" id="IPR004843">
    <property type="entry name" value="Calcineurin-like_PHP"/>
</dbReference>
<keyword evidence="1" id="KW-0479">Metal-binding</keyword>
<dbReference type="SUPFAM" id="SSF56300">
    <property type="entry name" value="Metallo-dependent phosphatases"/>
    <property type="match status" value="1"/>
</dbReference>
<evidence type="ECO:0000259" key="5">
    <source>
        <dbReference type="Pfam" id="PF00149"/>
    </source>
</evidence>
<evidence type="ECO:0000313" key="6">
    <source>
        <dbReference type="EMBL" id="MPM35122.1"/>
    </source>
</evidence>
<dbReference type="EMBL" id="VSSQ01007184">
    <property type="protein sequence ID" value="MPM35122.1"/>
    <property type="molecule type" value="Genomic_DNA"/>
</dbReference>
<evidence type="ECO:0000256" key="4">
    <source>
        <dbReference type="ARBA" id="ARBA00025742"/>
    </source>
</evidence>
<comment type="similarity">
    <text evidence="4">Belongs to the cyclic nucleotide phosphodiesterase class-III family.</text>
</comment>
<evidence type="ECO:0000256" key="1">
    <source>
        <dbReference type="ARBA" id="ARBA00022723"/>
    </source>
</evidence>
<keyword evidence="3" id="KW-0408">Iron</keyword>
<organism evidence="6">
    <name type="scientific">bioreactor metagenome</name>
    <dbReference type="NCBI Taxonomy" id="1076179"/>
    <lineage>
        <taxon>unclassified sequences</taxon>
        <taxon>metagenomes</taxon>
        <taxon>ecological metagenomes</taxon>
    </lineage>
</organism>
<gene>
    <name evidence="6" type="primary">cpdA_55</name>
    <name evidence="6" type="ORF">SDC9_81712</name>
</gene>
<evidence type="ECO:0000256" key="3">
    <source>
        <dbReference type="ARBA" id="ARBA00023004"/>
    </source>
</evidence>
<dbReference type="Pfam" id="PF00149">
    <property type="entry name" value="Metallophos"/>
    <property type="match status" value="1"/>
</dbReference>
<keyword evidence="2 6" id="KW-0378">Hydrolase</keyword>
<dbReference type="PANTHER" id="PTHR42988">
    <property type="entry name" value="PHOSPHOHYDROLASE"/>
    <property type="match status" value="1"/>
</dbReference>
<dbReference type="PANTHER" id="PTHR42988:SF2">
    <property type="entry name" value="CYCLIC NUCLEOTIDE PHOSPHODIESTERASE CBUA0032-RELATED"/>
    <property type="match status" value="1"/>
</dbReference>